<reference evidence="1 2" key="1">
    <citation type="journal article" date="2019" name="Sci. Rep.">
        <title>Orb-weaving spider Araneus ventricosus genome elucidates the spidroin gene catalogue.</title>
        <authorList>
            <person name="Kono N."/>
            <person name="Nakamura H."/>
            <person name="Ohtoshi R."/>
            <person name="Moran D.A.P."/>
            <person name="Shinohara A."/>
            <person name="Yoshida Y."/>
            <person name="Fujiwara M."/>
            <person name="Mori M."/>
            <person name="Tomita M."/>
            <person name="Arakawa K."/>
        </authorList>
    </citation>
    <scope>NUCLEOTIDE SEQUENCE [LARGE SCALE GENOMIC DNA]</scope>
</reference>
<evidence type="ECO:0000313" key="1">
    <source>
        <dbReference type="EMBL" id="GBO22637.1"/>
    </source>
</evidence>
<evidence type="ECO:0000313" key="2">
    <source>
        <dbReference type="Proteomes" id="UP000499080"/>
    </source>
</evidence>
<proteinExistence type="predicted"/>
<name>A0A4Y2VFY5_ARAVE</name>
<dbReference type="EMBL" id="BGPR01045717">
    <property type="protein sequence ID" value="GBO22637.1"/>
    <property type="molecule type" value="Genomic_DNA"/>
</dbReference>
<dbReference type="Proteomes" id="UP000499080">
    <property type="component" value="Unassembled WGS sequence"/>
</dbReference>
<sequence length="255" mass="28963">MGPRHVKSSVEGHLRLNLILNSHRPDSLLSSRGLIVTFRHHGRCVPGSNFDSNKDPQCIWARGKVNLLSEAKRPPGSVAWRFGEDVVVKVLDLSSHRSSKQRSQSQNILHTASTTKPILKGSILENERKNVPKCHKSFRGVRNHRIISRDILRNFFANLKELSEKIDRKIFGVVQNGLNFKIVKQDLTCNIPWGIYNGPYAPFGFQSIEKQLWRNKQNDRPISDSEIKAVLSQLFKTDQWLPPAGHVSEDVTSYA</sequence>
<accession>A0A4Y2VFY5</accession>
<protein>
    <submittedName>
        <fullName evidence="1">Uncharacterized protein</fullName>
    </submittedName>
</protein>
<organism evidence="1 2">
    <name type="scientific">Araneus ventricosus</name>
    <name type="common">Orbweaver spider</name>
    <name type="synonym">Epeira ventricosa</name>
    <dbReference type="NCBI Taxonomy" id="182803"/>
    <lineage>
        <taxon>Eukaryota</taxon>
        <taxon>Metazoa</taxon>
        <taxon>Ecdysozoa</taxon>
        <taxon>Arthropoda</taxon>
        <taxon>Chelicerata</taxon>
        <taxon>Arachnida</taxon>
        <taxon>Araneae</taxon>
        <taxon>Araneomorphae</taxon>
        <taxon>Entelegynae</taxon>
        <taxon>Araneoidea</taxon>
        <taxon>Araneidae</taxon>
        <taxon>Araneus</taxon>
    </lineage>
</organism>
<comment type="caution">
    <text evidence="1">The sequence shown here is derived from an EMBL/GenBank/DDBJ whole genome shotgun (WGS) entry which is preliminary data.</text>
</comment>
<gene>
    <name evidence="1" type="ORF">AVEN_216962_1</name>
</gene>
<dbReference type="AlphaFoldDB" id="A0A4Y2VFY5"/>
<keyword evidence="2" id="KW-1185">Reference proteome</keyword>